<dbReference type="EMBL" id="CXST01000002">
    <property type="protein sequence ID" value="CTQ45700.1"/>
    <property type="molecule type" value="Genomic_DNA"/>
</dbReference>
<dbReference type="RefSeq" id="WP_055658874.1">
    <property type="nucleotide sequence ID" value="NZ_CXST01000002.1"/>
</dbReference>
<accession>A0A0M6YA67</accession>
<keyword evidence="2" id="KW-1185">Reference proteome</keyword>
<reference evidence="2" key="1">
    <citation type="submission" date="2015-07" db="EMBL/GenBank/DDBJ databases">
        <authorList>
            <person name="Rodrigo-Torres Lidia"/>
            <person name="Arahal R.David."/>
        </authorList>
    </citation>
    <scope>NUCLEOTIDE SEQUENCE [LARGE SCALE GENOMIC DNA]</scope>
    <source>
        <strain evidence="2">CECT 4801</strain>
    </source>
</reference>
<protein>
    <submittedName>
        <fullName evidence="1">Uncharacterized protein</fullName>
    </submittedName>
</protein>
<dbReference type="AlphaFoldDB" id="A0A0M6YA67"/>
<proteinExistence type="predicted"/>
<organism evidence="1 2">
    <name type="scientific">Roseibium aggregatum</name>
    <dbReference type="NCBI Taxonomy" id="187304"/>
    <lineage>
        <taxon>Bacteria</taxon>
        <taxon>Pseudomonadati</taxon>
        <taxon>Pseudomonadota</taxon>
        <taxon>Alphaproteobacteria</taxon>
        <taxon>Hyphomicrobiales</taxon>
        <taxon>Stappiaceae</taxon>
        <taxon>Roseibium</taxon>
    </lineage>
</organism>
<gene>
    <name evidence="1" type="ORF">LAL4801_04155</name>
</gene>
<evidence type="ECO:0000313" key="1">
    <source>
        <dbReference type="EMBL" id="CTQ45700.1"/>
    </source>
</evidence>
<dbReference type="Proteomes" id="UP000048926">
    <property type="component" value="Unassembled WGS sequence"/>
</dbReference>
<evidence type="ECO:0000313" key="2">
    <source>
        <dbReference type="Proteomes" id="UP000048926"/>
    </source>
</evidence>
<sequence>MSIDPEGMEALKENVRSGLMLGFAIGQKIALTIKECAEDPDKYEPGLISKMWSDVEAIDEVIEAAKESVSA</sequence>
<name>A0A0M6YA67_9HYPH</name>